<dbReference type="EMBL" id="JAUTXU010000238">
    <property type="protein sequence ID" value="KAK3696613.1"/>
    <property type="molecule type" value="Genomic_DNA"/>
</dbReference>
<evidence type="ECO:0000313" key="1">
    <source>
        <dbReference type="EMBL" id="KAK3696613.1"/>
    </source>
</evidence>
<comment type="caution">
    <text evidence="1">The sequence shown here is derived from an EMBL/GenBank/DDBJ whole genome shotgun (WGS) entry which is preliminary data.</text>
</comment>
<reference evidence="1" key="1">
    <citation type="submission" date="2023-07" db="EMBL/GenBank/DDBJ databases">
        <title>Black Yeasts Isolated from many extreme environments.</title>
        <authorList>
            <person name="Coleine C."/>
            <person name="Stajich J.E."/>
            <person name="Selbmann L."/>
        </authorList>
    </citation>
    <scope>NUCLEOTIDE SEQUENCE</scope>
    <source>
        <strain evidence="1">CCFEE 5714</strain>
    </source>
</reference>
<evidence type="ECO:0000313" key="2">
    <source>
        <dbReference type="Proteomes" id="UP001281147"/>
    </source>
</evidence>
<keyword evidence="2" id="KW-1185">Reference proteome</keyword>
<sequence length="391" mass="41010">MSSALPQDELTDDPSDNVEEEPEENENEPDENEGGGGSSTVAAGPTTAATPVGTTVTIVTTPATADGTTLLTAAATTIEPLRPGQTPSPATTPSGIDSTNDNIAPSAILSTVSGRTVYITTSNDAVFTITAGAQRTMQNQGSLATFTVTASGRKSTGNGDSGSSGLSSGESAGVAFGILIPTLFVIVLLFYLRRRRRADRFRNNPTPEGAGSVQTPDEKSEDGDEPKGRGAMYAAAARSGHSNDPAEATSDSESEPYDGRYGGTAQLPDDRTHGPYHYMPYRPPADRACEFEHVVNRAELGHADVAELGFDDRPIEAASGTIRRKSLPRYAELEGERLRRSEMPTSSQSPGMQPLELPSQAAVRSPQSAVSPPDAKTRNFTAESPRGIVSP</sequence>
<accession>A0ACC3MIP3</accession>
<organism evidence="1 2">
    <name type="scientific">Vermiconidia calcicola</name>
    <dbReference type="NCBI Taxonomy" id="1690605"/>
    <lineage>
        <taxon>Eukaryota</taxon>
        <taxon>Fungi</taxon>
        <taxon>Dikarya</taxon>
        <taxon>Ascomycota</taxon>
        <taxon>Pezizomycotina</taxon>
        <taxon>Dothideomycetes</taxon>
        <taxon>Dothideomycetidae</taxon>
        <taxon>Mycosphaerellales</taxon>
        <taxon>Extremaceae</taxon>
        <taxon>Vermiconidia</taxon>
    </lineage>
</organism>
<gene>
    <name evidence="1" type="ORF">LTR37_017866</name>
</gene>
<protein>
    <submittedName>
        <fullName evidence="1">Uncharacterized protein</fullName>
    </submittedName>
</protein>
<dbReference type="Proteomes" id="UP001281147">
    <property type="component" value="Unassembled WGS sequence"/>
</dbReference>
<name>A0ACC3MIP3_9PEZI</name>
<proteinExistence type="predicted"/>